<sequence>MPRSIVKYLEYNEPSGASQIRVISRDPNFLSSYLKGAVRSSHQAPPTYRQAPLTYAQAPLAYSPPESAYPLAQSRYAQPGAVLQKNLVLSATASDQWDYDDMSGGTSLGPTQWSQVYPTCGEPFQSPVDITGSAISFHPLDPISLSLTGNGVNSVRIQNTGSSVSLESLTENVLIGGGNLPGTFAVAGIHFHWSRTDSMGSEHRLEGKAYPIEVSESRLFCCKVNNGV</sequence>
<dbReference type="InterPro" id="IPR023561">
    <property type="entry name" value="Carbonic_anhydrase_a-class"/>
</dbReference>
<reference evidence="9" key="1">
    <citation type="submission" date="2025-08" db="UniProtKB">
        <authorList>
            <consortium name="RefSeq"/>
        </authorList>
    </citation>
    <scope>IDENTIFICATION</scope>
</reference>
<comment type="catalytic activity">
    <reaction evidence="6">
        <text>hydrogencarbonate + H(+) = CO2 + H2O</text>
        <dbReference type="Rhea" id="RHEA:10748"/>
        <dbReference type="ChEBI" id="CHEBI:15377"/>
        <dbReference type="ChEBI" id="CHEBI:15378"/>
        <dbReference type="ChEBI" id="CHEBI:16526"/>
        <dbReference type="ChEBI" id="CHEBI:17544"/>
        <dbReference type="EC" id="4.2.1.1"/>
    </reaction>
</comment>
<dbReference type="InterPro" id="IPR036398">
    <property type="entry name" value="CA_dom_sf"/>
</dbReference>
<dbReference type="EC" id="4.2.1.1" evidence="2"/>
<gene>
    <name evidence="9" type="primary">LOC106013759</name>
</gene>
<evidence type="ECO:0000256" key="1">
    <source>
        <dbReference type="ARBA" id="ARBA00010718"/>
    </source>
</evidence>
<dbReference type="SUPFAM" id="SSF51069">
    <property type="entry name" value="Carbonic anhydrase"/>
    <property type="match status" value="1"/>
</dbReference>
<evidence type="ECO:0000256" key="4">
    <source>
        <dbReference type="ARBA" id="ARBA00022833"/>
    </source>
</evidence>
<name>A0ABM1W3U3_APLCA</name>
<dbReference type="PROSITE" id="PS51144">
    <property type="entry name" value="ALPHA_CA_2"/>
    <property type="match status" value="1"/>
</dbReference>
<keyword evidence="3" id="KW-0479">Metal-binding</keyword>
<feature type="domain" description="Alpha-carbonic anhydrase" evidence="7">
    <location>
        <begin position="95"/>
        <end position="228"/>
    </location>
</feature>
<dbReference type="Gene3D" id="3.10.200.10">
    <property type="entry name" value="Alpha carbonic anhydrase"/>
    <property type="match status" value="1"/>
</dbReference>
<dbReference type="GeneID" id="106013759"/>
<evidence type="ECO:0000256" key="3">
    <source>
        <dbReference type="ARBA" id="ARBA00022723"/>
    </source>
</evidence>
<accession>A0ABM1W3U3</accession>
<dbReference type="SMART" id="SM01057">
    <property type="entry name" value="Carb_anhydrase"/>
    <property type="match status" value="1"/>
</dbReference>
<evidence type="ECO:0000259" key="7">
    <source>
        <dbReference type="PROSITE" id="PS51144"/>
    </source>
</evidence>
<keyword evidence="5" id="KW-0456">Lyase</keyword>
<dbReference type="PANTHER" id="PTHR18952">
    <property type="entry name" value="CARBONIC ANHYDRASE"/>
    <property type="match status" value="1"/>
</dbReference>
<dbReference type="Pfam" id="PF00194">
    <property type="entry name" value="Carb_anhydrase"/>
    <property type="match status" value="1"/>
</dbReference>
<dbReference type="PANTHER" id="PTHR18952:SF265">
    <property type="entry name" value="CARBONIC ANHYDRASE"/>
    <property type="match status" value="1"/>
</dbReference>
<dbReference type="RefSeq" id="XP_035829336.1">
    <property type="nucleotide sequence ID" value="XM_035973443.1"/>
</dbReference>
<evidence type="ECO:0000313" key="9">
    <source>
        <dbReference type="RefSeq" id="XP_035829336.1"/>
    </source>
</evidence>
<evidence type="ECO:0000313" key="8">
    <source>
        <dbReference type="Proteomes" id="UP000694888"/>
    </source>
</evidence>
<dbReference type="Proteomes" id="UP000694888">
    <property type="component" value="Unplaced"/>
</dbReference>
<evidence type="ECO:0000256" key="5">
    <source>
        <dbReference type="ARBA" id="ARBA00023239"/>
    </source>
</evidence>
<organism evidence="8 9">
    <name type="scientific">Aplysia californica</name>
    <name type="common">California sea hare</name>
    <dbReference type="NCBI Taxonomy" id="6500"/>
    <lineage>
        <taxon>Eukaryota</taxon>
        <taxon>Metazoa</taxon>
        <taxon>Spiralia</taxon>
        <taxon>Lophotrochozoa</taxon>
        <taxon>Mollusca</taxon>
        <taxon>Gastropoda</taxon>
        <taxon>Heterobranchia</taxon>
        <taxon>Euthyneura</taxon>
        <taxon>Tectipleura</taxon>
        <taxon>Aplysiida</taxon>
        <taxon>Aplysioidea</taxon>
        <taxon>Aplysiidae</taxon>
        <taxon>Aplysia</taxon>
    </lineage>
</organism>
<keyword evidence="8" id="KW-1185">Reference proteome</keyword>
<evidence type="ECO:0000256" key="2">
    <source>
        <dbReference type="ARBA" id="ARBA00012925"/>
    </source>
</evidence>
<evidence type="ECO:0000256" key="6">
    <source>
        <dbReference type="ARBA" id="ARBA00048348"/>
    </source>
</evidence>
<proteinExistence type="inferred from homology"/>
<protein>
    <recommendedName>
        <fullName evidence="2">carbonic anhydrase</fullName>
        <ecNumber evidence="2">4.2.1.1</ecNumber>
    </recommendedName>
</protein>
<keyword evidence="4" id="KW-0862">Zinc</keyword>
<dbReference type="InterPro" id="IPR001148">
    <property type="entry name" value="CA_dom"/>
</dbReference>
<comment type="similarity">
    <text evidence="1">Belongs to the alpha-carbonic anhydrase family.</text>
</comment>